<accession>A0ABQ8RUT8</accession>
<feature type="compositionally biased region" description="Acidic residues" evidence="1">
    <location>
        <begin position="483"/>
        <end position="492"/>
    </location>
</feature>
<evidence type="ECO:0000256" key="1">
    <source>
        <dbReference type="SAM" id="MobiDB-lite"/>
    </source>
</evidence>
<dbReference type="PANTHER" id="PTHR19303">
    <property type="entry name" value="TRANSPOSON"/>
    <property type="match status" value="1"/>
</dbReference>
<dbReference type="Pfam" id="PF03184">
    <property type="entry name" value="DDE_1"/>
    <property type="match status" value="1"/>
</dbReference>
<evidence type="ECO:0000313" key="3">
    <source>
        <dbReference type="EMBL" id="KAJ4425434.1"/>
    </source>
</evidence>
<feature type="compositionally biased region" description="Polar residues" evidence="1">
    <location>
        <begin position="372"/>
        <end position="390"/>
    </location>
</feature>
<sequence>MHYGLVFTDTRKLAYEFAAANNKQLLPNWSEEKMAEKEWLRSFMKRHKLSLRQPEATSLSRATSFNKFNVDKFFSDLKSTYEKFGFGPEDVYNLDETGLTTVQKPGKAVSPCGQKQVGKITSAERGTLVTVCAIIGSTGKAVPPFFVFPHVHFQDHMLHNAPPGSRGAAHTSGWMTGDIFLSVLEHFIKHERPCKEKPKLLTLDNHESHISIRAVSLAKENGIVLLTIPPHTSHKLQPLDVAVYGPFKPYYNKACERWLINHPGQTLRIYDVAGLMGEAYPFAFTPDNIIKGFKSTGIMPFNGETFGEADFLCSSVTDRPLDQVPSPNHVSAIHLEPSTSWTSVTDPVPSTSSTSVTGPVPSTSCTSPNDPVPSTSFSSDIDPVLSSSCTSESNPAPSPSNEKQSQTVENFVSPEILKPFPKCGPRKRDGRGRKKGESLILTSSPIKVRLEEEFRVREAKKFKNRKTARLALDSSSGESEQLVLDDSDSSWNEECDDDDDSYKIEAGDFIIAKVHGVRKESGRNFVAVVKESLRSGVQVTFYKRHLPSTRFSISNESAFVATADAVTKLPRPLKDLRQRYGGMIYFNIDLYEYSLR</sequence>
<name>A0ABQ8RUT8_PERAM</name>
<dbReference type="PANTHER" id="PTHR19303:SF71">
    <property type="entry name" value="ZINC FINGER PHD-TYPE DOMAIN-CONTAINING PROTEIN"/>
    <property type="match status" value="1"/>
</dbReference>
<comment type="caution">
    <text evidence="3">The sequence shown here is derived from an EMBL/GenBank/DDBJ whole genome shotgun (WGS) entry which is preliminary data.</text>
</comment>
<organism evidence="3 4">
    <name type="scientific">Periplaneta americana</name>
    <name type="common">American cockroach</name>
    <name type="synonym">Blatta americana</name>
    <dbReference type="NCBI Taxonomy" id="6978"/>
    <lineage>
        <taxon>Eukaryota</taxon>
        <taxon>Metazoa</taxon>
        <taxon>Ecdysozoa</taxon>
        <taxon>Arthropoda</taxon>
        <taxon>Hexapoda</taxon>
        <taxon>Insecta</taxon>
        <taxon>Pterygota</taxon>
        <taxon>Neoptera</taxon>
        <taxon>Polyneoptera</taxon>
        <taxon>Dictyoptera</taxon>
        <taxon>Blattodea</taxon>
        <taxon>Blattoidea</taxon>
        <taxon>Blattidae</taxon>
        <taxon>Blattinae</taxon>
        <taxon>Periplaneta</taxon>
    </lineage>
</organism>
<gene>
    <name evidence="3" type="ORF">ANN_28049</name>
</gene>
<feature type="compositionally biased region" description="Basic residues" evidence="1">
    <location>
        <begin position="424"/>
        <end position="434"/>
    </location>
</feature>
<evidence type="ECO:0000313" key="4">
    <source>
        <dbReference type="Proteomes" id="UP001148838"/>
    </source>
</evidence>
<keyword evidence="4" id="KW-1185">Reference proteome</keyword>
<dbReference type="InterPro" id="IPR050863">
    <property type="entry name" value="CenT-Element_Derived"/>
</dbReference>
<feature type="compositionally biased region" description="Low complexity" evidence="1">
    <location>
        <begin position="391"/>
        <end position="402"/>
    </location>
</feature>
<reference evidence="3 4" key="1">
    <citation type="journal article" date="2022" name="Allergy">
        <title>Genome assembly and annotation of Periplaneta americana reveal a comprehensive cockroach allergen profile.</title>
        <authorList>
            <person name="Wang L."/>
            <person name="Xiong Q."/>
            <person name="Saelim N."/>
            <person name="Wang L."/>
            <person name="Nong W."/>
            <person name="Wan A.T."/>
            <person name="Shi M."/>
            <person name="Liu X."/>
            <person name="Cao Q."/>
            <person name="Hui J.H.L."/>
            <person name="Sookrung N."/>
            <person name="Leung T.F."/>
            <person name="Tungtrongchitr A."/>
            <person name="Tsui S.K.W."/>
        </authorList>
    </citation>
    <scope>NUCLEOTIDE SEQUENCE [LARGE SCALE GENOMIC DNA]</scope>
    <source>
        <strain evidence="3">PWHHKU_190912</strain>
    </source>
</reference>
<feature type="compositionally biased region" description="Low complexity" evidence="1">
    <location>
        <begin position="340"/>
        <end position="368"/>
    </location>
</feature>
<dbReference type="EMBL" id="JAJSOF020000043">
    <property type="protein sequence ID" value="KAJ4425434.1"/>
    <property type="molecule type" value="Genomic_DNA"/>
</dbReference>
<dbReference type="InterPro" id="IPR004875">
    <property type="entry name" value="DDE_SF_endonuclease_dom"/>
</dbReference>
<feature type="domain" description="DDE-1" evidence="2">
    <location>
        <begin position="129"/>
        <end position="263"/>
    </location>
</feature>
<protein>
    <recommendedName>
        <fullName evidence="2">DDE-1 domain-containing protein</fullName>
    </recommendedName>
</protein>
<dbReference type="Proteomes" id="UP001148838">
    <property type="component" value="Unassembled WGS sequence"/>
</dbReference>
<feature type="region of interest" description="Disordered" evidence="1">
    <location>
        <begin position="340"/>
        <end position="438"/>
    </location>
</feature>
<feature type="region of interest" description="Disordered" evidence="1">
    <location>
        <begin position="473"/>
        <end position="492"/>
    </location>
</feature>
<evidence type="ECO:0000259" key="2">
    <source>
        <dbReference type="Pfam" id="PF03184"/>
    </source>
</evidence>
<proteinExistence type="predicted"/>